<feature type="compositionally biased region" description="Polar residues" evidence="1">
    <location>
        <begin position="108"/>
        <end position="119"/>
    </location>
</feature>
<sequence length="310" mass="34629">MSRPPYHTEHRPKQVPNYAQAAKIQHPQQQQQQQTRGGSQPSRQNNSDEHTKPGYNSNRPPANSSWQNYKNSYNKSRDYNDYTYKKSSVQLPMAPNETAPIQFGSVNQSVTTNQRNNDIPVTKPEFGLTRDSTNHYRPRPPRQEIPRSPRNTNDGRLFTQPYAPRRDYNQGDTAGGSGGNGRYNNNRYHNNNPGYNRNNNYRPPVSQTSQHSTTQTSTSSSSSPPPLPSTATTTTITSITSPSHRVNPPNATTETHTTPPIITPTTTPNSNNNPPLKPSQSPNAYHHVQIAYSPQQVPQQPSNLPPSPMS</sequence>
<dbReference type="Proteomes" id="UP000093000">
    <property type="component" value="Unassembled WGS sequence"/>
</dbReference>
<feature type="compositionally biased region" description="Low complexity" evidence="1">
    <location>
        <begin position="182"/>
        <end position="222"/>
    </location>
</feature>
<comment type="caution">
    <text evidence="2">The sequence shown here is derived from an EMBL/GenBank/DDBJ whole genome shotgun (WGS) entry which is preliminary data.</text>
</comment>
<evidence type="ECO:0000313" key="3">
    <source>
        <dbReference type="Proteomes" id="UP000093000"/>
    </source>
</evidence>
<keyword evidence="3" id="KW-1185">Reference proteome</keyword>
<dbReference type="STRING" id="101091.A0A1C7N4Y8"/>
<reference evidence="2 3" key="1">
    <citation type="submission" date="2016-03" db="EMBL/GenBank/DDBJ databases">
        <title>Choanephora cucurbitarum.</title>
        <authorList>
            <person name="Min B."/>
            <person name="Park H."/>
            <person name="Park J.-H."/>
            <person name="Shin H.-D."/>
            <person name="Choi I.-G."/>
        </authorList>
    </citation>
    <scope>NUCLEOTIDE SEQUENCE [LARGE SCALE GENOMIC DNA]</scope>
    <source>
        <strain evidence="2 3">KUS-F28377</strain>
    </source>
</reference>
<evidence type="ECO:0000313" key="2">
    <source>
        <dbReference type="EMBL" id="OBZ84160.1"/>
    </source>
</evidence>
<accession>A0A1C7N4Y8</accession>
<evidence type="ECO:0000256" key="1">
    <source>
        <dbReference type="SAM" id="MobiDB-lite"/>
    </source>
</evidence>
<dbReference type="EMBL" id="LUGH01000547">
    <property type="protein sequence ID" value="OBZ84160.1"/>
    <property type="molecule type" value="Genomic_DNA"/>
</dbReference>
<feature type="compositionally biased region" description="Low complexity" evidence="1">
    <location>
        <begin position="25"/>
        <end position="44"/>
    </location>
</feature>
<feature type="compositionally biased region" description="Polar residues" evidence="1">
    <location>
        <begin position="292"/>
        <end position="302"/>
    </location>
</feature>
<feature type="compositionally biased region" description="Basic and acidic residues" evidence="1">
    <location>
        <begin position="1"/>
        <end position="12"/>
    </location>
</feature>
<feature type="compositionally biased region" description="Low complexity" evidence="1">
    <location>
        <begin position="229"/>
        <end position="283"/>
    </location>
</feature>
<feature type="non-terminal residue" evidence="2">
    <location>
        <position position="310"/>
    </location>
</feature>
<protein>
    <submittedName>
        <fullName evidence="2">Uncharacterized protein</fullName>
    </submittedName>
</protein>
<gene>
    <name evidence="2" type="ORF">A0J61_07786</name>
</gene>
<feature type="region of interest" description="Disordered" evidence="1">
    <location>
        <begin position="1"/>
        <end position="79"/>
    </location>
</feature>
<dbReference type="InParanoid" id="A0A1C7N4Y8"/>
<feature type="region of interest" description="Disordered" evidence="1">
    <location>
        <begin position="108"/>
        <end position="310"/>
    </location>
</feature>
<proteinExistence type="predicted"/>
<dbReference type="AlphaFoldDB" id="A0A1C7N4Y8"/>
<organism evidence="2 3">
    <name type="scientific">Choanephora cucurbitarum</name>
    <dbReference type="NCBI Taxonomy" id="101091"/>
    <lineage>
        <taxon>Eukaryota</taxon>
        <taxon>Fungi</taxon>
        <taxon>Fungi incertae sedis</taxon>
        <taxon>Mucoromycota</taxon>
        <taxon>Mucoromycotina</taxon>
        <taxon>Mucoromycetes</taxon>
        <taxon>Mucorales</taxon>
        <taxon>Mucorineae</taxon>
        <taxon>Choanephoraceae</taxon>
        <taxon>Choanephoroideae</taxon>
        <taxon>Choanephora</taxon>
    </lineage>
</organism>
<name>A0A1C7N4Y8_9FUNG</name>
<feature type="compositionally biased region" description="Polar residues" evidence="1">
    <location>
        <begin position="54"/>
        <end position="74"/>
    </location>
</feature>